<keyword evidence="3" id="KW-1133">Transmembrane helix</keyword>
<evidence type="ECO:0000256" key="2">
    <source>
        <dbReference type="SAM" id="MobiDB-lite"/>
    </source>
</evidence>
<reference evidence="4" key="1">
    <citation type="submission" date="2023-07" db="EMBL/GenBank/DDBJ databases">
        <title>A chromosome-level genome assembly of Lolium multiflorum.</title>
        <authorList>
            <person name="Chen Y."/>
            <person name="Copetti D."/>
            <person name="Kolliker R."/>
            <person name="Studer B."/>
        </authorList>
    </citation>
    <scope>NUCLEOTIDE SEQUENCE</scope>
    <source>
        <strain evidence="4">02402/16</strain>
        <tissue evidence="4">Leaf</tissue>
    </source>
</reference>
<name>A0AAD8THC6_LOLMU</name>
<evidence type="ECO:0000256" key="3">
    <source>
        <dbReference type="SAM" id="Phobius"/>
    </source>
</evidence>
<organism evidence="4 5">
    <name type="scientific">Lolium multiflorum</name>
    <name type="common">Italian ryegrass</name>
    <name type="synonym">Lolium perenne subsp. multiflorum</name>
    <dbReference type="NCBI Taxonomy" id="4521"/>
    <lineage>
        <taxon>Eukaryota</taxon>
        <taxon>Viridiplantae</taxon>
        <taxon>Streptophyta</taxon>
        <taxon>Embryophyta</taxon>
        <taxon>Tracheophyta</taxon>
        <taxon>Spermatophyta</taxon>
        <taxon>Magnoliopsida</taxon>
        <taxon>Liliopsida</taxon>
        <taxon>Poales</taxon>
        <taxon>Poaceae</taxon>
        <taxon>BOP clade</taxon>
        <taxon>Pooideae</taxon>
        <taxon>Poodae</taxon>
        <taxon>Poeae</taxon>
        <taxon>Poeae Chloroplast Group 2 (Poeae type)</taxon>
        <taxon>Loliodinae</taxon>
        <taxon>Loliinae</taxon>
        <taxon>Lolium</taxon>
    </lineage>
</organism>
<keyword evidence="5" id="KW-1185">Reference proteome</keyword>
<feature type="transmembrane region" description="Helical" evidence="3">
    <location>
        <begin position="524"/>
        <end position="545"/>
    </location>
</feature>
<feature type="transmembrane region" description="Helical" evidence="3">
    <location>
        <begin position="557"/>
        <end position="578"/>
    </location>
</feature>
<dbReference type="Proteomes" id="UP001231189">
    <property type="component" value="Unassembled WGS sequence"/>
</dbReference>
<dbReference type="EMBL" id="JAUUTY010000002">
    <property type="protein sequence ID" value="KAK1681883.1"/>
    <property type="molecule type" value="Genomic_DNA"/>
</dbReference>
<feature type="region of interest" description="Disordered" evidence="2">
    <location>
        <begin position="201"/>
        <end position="226"/>
    </location>
</feature>
<feature type="coiled-coil region" evidence="1">
    <location>
        <begin position="231"/>
        <end position="336"/>
    </location>
</feature>
<keyword evidence="1" id="KW-0175">Coiled coil</keyword>
<evidence type="ECO:0000313" key="5">
    <source>
        <dbReference type="Proteomes" id="UP001231189"/>
    </source>
</evidence>
<feature type="transmembrane region" description="Helical" evidence="3">
    <location>
        <begin position="490"/>
        <end position="512"/>
    </location>
</feature>
<accession>A0AAD8THC6</accession>
<protein>
    <submittedName>
        <fullName evidence="4">Uncharacterized protein</fullName>
    </submittedName>
</protein>
<evidence type="ECO:0000313" key="4">
    <source>
        <dbReference type="EMBL" id="KAK1681883.1"/>
    </source>
</evidence>
<proteinExistence type="predicted"/>
<dbReference type="AlphaFoldDB" id="A0AAD8THC6"/>
<evidence type="ECO:0000256" key="1">
    <source>
        <dbReference type="SAM" id="Coils"/>
    </source>
</evidence>
<sequence>MEYFKPDAEAVDSKPEDDADALLCGDFGAGNGNGKMGDEGAHTLEVFVGEKDQGPCNGNEAGAATLKVPGGVVFPDSCSHEVKPDEAHAISGVRVGASEAGMDALGGDMDAEDLKVDNFKPDAEAATGTPADEADIDALLPGDFGAANGKMDEEGAHTLEVTAVEMDQDPCNGNEAGAATLKVPGWVVSMVKDDVGMETLGAQGTSPSLRADMSSVDTISNPESHKGRLFCNKQEEQIESEVTALKKAEDELLRIKEELDCKQNQLFKREHDQRLKEQEWKLLQCKEEKALKEIEARTLRQIQLMQQMEATVSRKVEELAQTEEKLDGKYKQLNKNQDDQRLKEKEWKMVQCKEDQALKEKGIELFERENELSLRQKKLLQFQKDLNSAANDLAVEDRELKRMQERQNKKLTETLQFQSNLAQKETELNNREKELGVNNHKVQTTYYAAKLGRAIGMKNLRTLIGRDEGSDLILPLIEPKDEEDWNRRHILYDAIFMMFLPFVFCLQGVFATMPNPPSNLVQTIIFYVCGAIWMLACLGGLLGIFSKWPGVQVASTLMGRILFLAFCIMQVGALWFLAPPSKGSKIAAGILCGCVIVTHIGCWVQELTMVVCCCK</sequence>
<comment type="caution">
    <text evidence="4">The sequence shown here is derived from an EMBL/GenBank/DDBJ whole genome shotgun (WGS) entry which is preliminary data.</text>
</comment>
<gene>
    <name evidence="4" type="ORF">QYE76_042731</name>
</gene>
<keyword evidence="3" id="KW-0812">Transmembrane</keyword>
<keyword evidence="3" id="KW-0472">Membrane</keyword>